<keyword evidence="4" id="KW-1185">Reference proteome</keyword>
<evidence type="ECO:0000259" key="2">
    <source>
        <dbReference type="Pfam" id="PF13699"/>
    </source>
</evidence>
<reference evidence="3 4" key="1">
    <citation type="submission" date="2018-03" db="EMBL/GenBank/DDBJ databases">
        <title>Draft genome of Deinococcus sp. OD32.</title>
        <authorList>
            <person name="Wang X.-P."/>
            <person name="Du Z.-J."/>
        </authorList>
    </citation>
    <scope>NUCLEOTIDE SEQUENCE [LARGE SCALE GENOMIC DNA]</scope>
    <source>
        <strain evidence="3 4">OD32</strain>
    </source>
</reference>
<sequence length="1300" mass="139097">MTFVQRRKSHKAAVQPAALPVLPQLAEQNVRQARAQQALQQHTRRPVAAQRQVVQAPLRAAALEQAEAERLQSRREAVQAQLSPLAPSPELVQAALQRQTQPANSPVVQPQTPAEWVTVMRARAEAVEGQTLDARTYAAFTALQRQVAATLAQGFRHDKGPPQARYDAYGEHLASLQRQALSAPIARVVLGMVPAGERLALQRAVDAAAQRFEGQARQDAEVLQGLALQRELAELDAQATQPVLARIQARRGAGSPLPEAIRRHLERGLNHDLSKVRIHDDAEADTLAKGVHAVAFTTGTDIFFQSGKFDPNTQSGLELLAHEVTHVVQQGQGRVGTGIDPDRGLETEAQRTGAKLAQVMPSPKSLLPPVPHQDGPYAPGIYSPRAALARVQDGAASHALLTPLRALQRHPDLTIQRSVVGDKLSELAGNIPGYKPLTMALGFDPVAGRAVKADPNALLTALGQFVPGPFRDMVKVVREQNLLGKAWTWFKGELTKLQLGKVVTDLKASLSGLPNLAKAKGILVAATNKVRALVVQSARKLADITLSAITAGLGPAGKRIMAQLRQAGDVITQVLKNPGQFAKNLMNALKQGFMGFVGRSGQWIQKGLGDWLMGSANIQFPRNLNVEGVLMTALSIMDLGYDALRARLLKELGPGAEKKIAFLEGAGGALGQLKGNVGKAPELKAVAPQLGGQVISGIKTEVTETLVKKGIQRVALMFNPAGAAIGALMTAWSTIQTVIDRGRQIMGVIMTALSSVREIAAGNVAGAARYVEQTVGKALPVMFSFAANFLGIGNLGTRIRKLVGGMRRKLGIDKLIDAVMARLKKIVGAGKTLAANGMQQGRAAARQAITALKGIITPIQKFQVGKEKHSVWVEMKGRQPVIMVASTPADAMTHLAELRQKCIKLGVHTQPGVRAGLATAATVINQEKRRMAQAVGPAVATSHVGTGAADPKKQANSVVQRVRQALITVYEALDQAQHRSAVVTINGTPVTDGVLNQLILQAVHSSKAYARLQADTARHTGQIQGQLGTGTGQNQAMANVTVHLGPGESFEGIYKAAKELPVKFNLKVQVTVHHQPTAQATTPTMELVISNARKIFAKRIALFVTKGGSYSVKNSGGHHKPTDLMCREIQTICQSAGISERQLSRELLIFSQTRQLAPKLRSSVGGITALMSVLSGAESSRGATNIMSLRMMLDLIGAGKMTFREAFEGRQFTRFGGGAYPFSMQSGESGARVFEQRLTAILKGVPSNASGSATQPRATPQAVEFERRTASLARAWIAHTKMKAFPSKQVFVSWLVEQID</sequence>
<name>A0A2T3W4X3_9DEIO</name>
<protein>
    <recommendedName>
        <fullName evidence="2">eCIS core domain-containing protein</fullName>
    </recommendedName>
</protein>
<keyword evidence="1" id="KW-0175">Coiled coil</keyword>
<proteinExistence type="predicted"/>
<accession>A0A2T3W4X3</accession>
<gene>
    <name evidence="3" type="ORF">C8263_15335</name>
</gene>
<dbReference type="InterPro" id="IPR025295">
    <property type="entry name" value="eCIS_core_dom"/>
</dbReference>
<dbReference type="OrthoDB" id="7387101at2"/>
<evidence type="ECO:0000256" key="1">
    <source>
        <dbReference type="SAM" id="Coils"/>
    </source>
</evidence>
<feature type="domain" description="eCIS core" evidence="2">
    <location>
        <begin position="256"/>
        <end position="333"/>
    </location>
</feature>
<dbReference type="EMBL" id="PYSV01000017">
    <property type="protein sequence ID" value="PTA66938.1"/>
    <property type="molecule type" value="Genomic_DNA"/>
</dbReference>
<feature type="coiled-coil region" evidence="1">
    <location>
        <begin position="25"/>
        <end position="83"/>
    </location>
</feature>
<organism evidence="3 4">
    <name type="scientific">Deinococcus arcticus</name>
    <dbReference type="NCBI Taxonomy" id="2136176"/>
    <lineage>
        <taxon>Bacteria</taxon>
        <taxon>Thermotogati</taxon>
        <taxon>Deinococcota</taxon>
        <taxon>Deinococci</taxon>
        <taxon>Deinococcales</taxon>
        <taxon>Deinococcaceae</taxon>
        <taxon>Deinococcus</taxon>
    </lineage>
</organism>
<comment type="caution">
    <text evidence="3">The sequence shown here is derived from an EMBL/GenBank/DDBJ whole genome shotgun (WGS) entry which is preliminary data.</text>
</comment>
<evidence type="ECO:0000313" key="4">
    <source>
        <dbReference type="Proteomes" id="UP000240317"/>
    </source>
</evidence>
<evidence type="ECO:0000313" key="3">
    <source>
        <dbReference type="EMBL" id="PTA66938.1"/>
    </source>
</evidence>
<dbReference type="Pfam" id="PF13699">
    <property type="entry name" value="eCIS_core"/>
    <property type="match status" value="1"/>
</dbReference>
<dbReference type="RefSeq" id="WP_107139018.1">
    <property type="nucleotide sequence ID" value="NZ_PYSV01000017.1"/>
</dbReference>
<dbReference type="Proteomes" id="UP000240317">
    <property type="component" value="Unassembled WGS sequence"/>
</dbReference>